<dbReference type="PROSITE" id="PS50041">
    <property type="entry name" value="C_TYPE_LECTIN_2"/>
    <property type="match status" value="1"/>
</dbReference>
<evidence type="ECO:0000259" key="1">
    <source>
        <dbReference type="PROSITE" id="PS50041"/>
    </source>
</evidence>
<comment type="caution">
    <text evidence="3">The sequence shown here is derived from an EMBL/GenBank/DDBJ whole genome shotgun (WGS) entry which is preliminary data.</text>
</comment>
<proteinExistence type="predicted"/>
<dbReference type="AlphaFoldDB" id="A0A8S3UBR0"/>
<dbReference type="SUPFAM" id="SSF56436">
    <property type="entry name" value="C-type lectin-like"/>
    <property type="match status" value="1"/>
</dbReference>
<accession>A0A8S3UBR0</accession>
<evidence type="ECO:0000313" key="3">
    <source>
        <dbReference type="EMBL" id="CAG2241385.1"/>
    </source>
</evidence>
<dbReference type="CDD" id="cd00037">
    <property type="entry name" value="CLECT"/>
    <property type="match status" value="1"/>
</dbReference>
<protein>
    <submittedName>
        <fullName evidence="3">MRC</fullName>
    </submittedName>
</protein>
<dbReference type="EMBL" id="CAJPWZ010002585">
    <property type="protein sequence ID" value="CAG2241385.1"/>
    <property type="molecule type" value="Genomic_DNA"/>
</dbReference>
<keyword evidence="4" id="KW-1185">Reference proteome</keyword>
<dbReference type="InterPro" id="IPR051004">
    <property type="entry name" value="DC-SIGN_domain-containing"/>
</dbReference>
<reference evidence="3" key="1">
    <citation type="submission" date="2021-03" db="EMBL/GenBank/DDBJ databases">
        <authorList>
            <person name="Bekaert M."/>
        </authorList>
    </citation>
    <scope>NUCLEOTIDE SEQUENCE</scope>
</reference>
<dbReference type="InterPro" id="IPR003609">
    <property type="entry name" value="Pan_app"/>
</dbReference>
<dbReference type="Pfam" id="PF00059">
    <property type="entry name" value="Lectin_C"/>
    <property type="match status" value="1"/>
</dbReference>
<dbReference type="PANTHER" id="PTHR22802:SF458">
    <property type="entry name" value="C-TYPE LECTIN DOMAIN-CONTAINING PROTEIN"/>
    <property type="match status" value="1"/>
</dbReference>
<evidence type="ECO:0000313" key="4">
    <source>
        <dbReference type="Proteomes" id="UP000683360"/>
    </source>
</evidence>
<dbReference type="SMART" id="SM00034">
    <property type="entry name" value="CLECT"/>
    <property type="match status" value="1"/>
</dbReference>
<dbReference type="InterPro" id="IPR016187">
    <property type="entry name" value="CTDL_fold"/>
</dbReference>
<dbReference type="PANTHER" id="PTHR22802">
    <property type="entry name" value="C-TYPE LECTIN SUPERFAMILY MEMBER"/>
    <property type="match status" value="1"/>
</dbReference>
<gene>
    <name evidence="3" type="ORF">MEDL_53634</name>
</gene>
<evidence type="ECO:0000259" key="2">
    <source>
        <dbReference type="PROSITE" id="PS50948"/>
    </source>
</evidence>
<dbReference type="PROSITE" id="PS50948">
    <property type="entry name" value="PAN"/>
    <property type="match status" value="1"/>
</dbReference>
<dbReference type="InterPro" id="IPR001304">
    <property type="entry name" value="C-type_lectin-like"/>
</dbReference>
<feature type="domain" description="C-type lectin" evidence="1">
    <location>
        <begin position="84"/>
        <end position="189"/>
    </location>
</feature>
<name>A0A8S3UBR0_MYTED</name>
<dbReference type="OrthoDB" id="6055628at2759"/>
<organism evidence="3 4">
    <name type="scientific">Mytilus edulis</name>
    <name type="common">Blue mussel</name>
    <dbReference type="NCBI Taxonomy" id="6550"/>
    <lineage>
        <taxon>Eukaryota</taxon>
        <taxon>Metazoa</taxon>
        <taxon>Spiralia</taxon>
        <taxon>Lophotrochozoa</taxon>
        <taxon>Mollusca</taxon>
        <taxon>Bivalvia</taxon>
        <taxon>Autobranchia</taxon>
        <taxon>Pteriomorphia</taxon>
        <taxon>Mytilida</taxon>
        <taxon>Mytiloidea</taxon>
        <taxon>Mytilidae</taxon>
        <taxon>Mytilinae</taxon>
        <taxon>Mytilus</taxon>
    </lineage>
</organism>
<dbReference type="InterPro" id="IPR016186">
    <property type="entry name" value="C-type_lectin-like/link_sf"/>
</dbReference>
<dbReference type="Gene3D" id="3.10.100.10">
    <property type="entry name" value="Mannose-Binding Protein A, subunit A"/>
    <property type="match status" value="1"/>
</dbReference>
<feature type="domain" description="Apple" evidence="2">
    <location>
        <begin position="1"/>
        <end position="70"/>
    </location>
</feature>
<dbReference type="Pfam" id="PF00024">
    <property type="entry name" value="PAN_1"/>
    <property type="match status" value="1"/>
</dbReference>
<dbReference type="Proteomes" id="UP000683360">
    <property type="component" value="Unassembled WGS sequence"/>
</dbReference>
<sequence>MCLLNPEIKKIYVQSETRCASNCISNISEPCNAFIWNRTSKTCMAFGGISRSIDAMTSEVEIYNMNKYGCTNKGYYYDPNFNTCLKMFSDQNRKTWKEARQHCQVNGGDLISITSKEKWDFVLNFTSCVSNMWIGLKGEYWVTNKTFEDIYEVNTQLNGFDGIYSNETEADCVRFDYTSSYVLSDFSCNFRRRTNYLCEILMP</sequence>